<dbReference type="SUPFAM" id="SSF53098">
    <property type="entry name" value="Ribonuclease H-like"/>
    <property type="match status" value="1"/>
</dbReference>
<feature type="domain" description="RNase H type-1" evidence="1">
    <location>
        <begin position="886"/>
        <end position="1001"/>
    </location>
</feature>
<dbReference type="Pfam" id="PF00078">
    <property type="entry name" value="RVT_1"/>
    <property type="match status" value="1"/>
</dbReference>
<dbReference type="InterPro" id="IPR000477">
    <property type="entry name" value="RT_dom"/>
</dbReference>
<dbReference type="AlphaFoldDB" id="A0A9D4T6F9"/>
<proteinExistence type="predicted"/>
<dbReference type="Pfam" id="PF00075">
    <property type="entry name" value="RNase_H"/>
    <property type="match status" value="1"/>
</dbReference>
<dbReference type="InterPro" id="IPR043502">
    <property type="entry name" value="DNA/RNA_pol_sf"/>
</dbReference>
<evidence type="ECO:0000313" key="2">
    <source>
        <dbReference type="EMBL" id="KAH7973230.1"/>
    </source>
</evidence>
<reference evidence="2" key="1">
    <citation type="journal article" date="2020" name="Cell">
        <title>Large-Scale Comparative Analyses of Tick Genomes Elucidate Their Genetic Diversity and Vector Capacities.</title>
        <authorList>
            <consortium name="Tick Genome and Microbiome Consortium (TIGMIC)"/>
            <person name="Jia N."/>
            <person name="Wang J."/>
            <person name="Shi W."/>
            <person name="Du L."/>
            <person name="Sun Y."/>
            <person name="Zhan W."/>
            <person name="Jiang J.F."/>
            <person name="Wang Q."/>
            <person name="Zhang B."/>
            <person name="Ji P."/>
            <person name="Bell-Sakyi L."/>
            <person name="Cui X.M."/>
            <person name="Yuan T.T."/>
            <person name="Jiang B.G."/>
            <person name="Yang W.F."/>
            <person name="Lam T.T."/>
            <person name="Chang Q.C."/>
            <person name="Ding S.J."/>
            <person name="Wang X.J."/>
            <person name="Zhu J.G."/>
            <person name="Ruan X.D."/>
            <person name="Zhao L."/>
            <person name="Wei J.T."/>
            <person name="Ye R.Z."/>
            <person name="Que T.C."/>
            <person name="Du C.H."/>
            <person name="Zhou Y.H."/>
            <person name="Cheng J.X."/>
            <person name="Dai P.F."/>
            <person name="Guo W.B."/>
            <person name="Han X.H."/>
            <person name="Huang E.J."/>
            <person name="Li L.F."/>
            <person name="Wei W."/>
            <person name="Gao Y.C."/>
            <person name="Liu J.Z."/>
            <person name="Shao H.Z."/>
            <person name="Wang X."/>
            <person name="Wang C.C."/>
            <person name="Yang T.C."/>
            <person name="Huo Q.B."/>
            <person name="Li W."/>
            <person name="Chen H.Y."/>
            <person name="Chen S.E."/>
            <person name="Zhou L.G."/>
            <person name="Ni X.B."/>
            <person name="Tian J.H."/>
            <person name="Sheng Y."/>
            <person name="Liu T."/>
            <person name="Pan Y.S."/>
            <person name="Xia L.Y."/>
            <person name="Li J."/>
            <person name="Zhao F."/>
            <person name="Cao W.C."/>
        </authorList>
    </citation>
    <scope>NUCLEOTIDE SEQUENCE</scope>
    <source>
        <strain evidence="2">Rsan-2018</strain>
    </source>
</reference>
<dbReference type="SUPFAM" id="SSF56219">
    <property type="entry name" value="DNase I-like"/>
    <property type="match status" value="1"/>
</dbReference>
<dbReference type="Gene3D" id="3.30.420.10">
    <property type="entry name" value="Ribonuclease H-like superfamily/Ribonuclease H"/>
    <property type="match status" value="1"/>
</dbReference>
<dbReference type="Pfam" id="PF14529">
    <property type="entry name" value="Exo_endo_phos_2"/>
    <property type="match status" value="1"/>
</dbReference>
<comment type="caution">
    <text evidence="2">The sequence shown here is derived from an EMBL/GenBank/DDBJ whole genome shotgun (WGS) entry which is preliminary data.</text>
</comment>
<dbReference type="InterPro" id="IPR012337">
    <property type="entry name" value="RNaseH-like_sf"/>
</dbReference>
<reference evidence="2" key="2">
    <citation type="submission" date="2021-09" db="EMBL/GenBank/DDBJ databases">
        <authorList>
            <person name="Jia N."/>
            <person name="Wang J."/>
            <person name="Shi W."/>
            <person name="Du L."/>
            <person name="Sun Y."/>
            <person name="Zhan W."/>
            <person name="Jiang J."/>
            <person name="Wang Q."/>
            <person name="Zhang B."/>
            <person name="Ji P."/>
            <person name="Sakyi L.B."/>
            <person name="Cui X."/>
            <person name="Yuan T."/>
            <person name="Jiang B."/>
            <person name="Yang W."/>
            <person name="Lam T.T.-Y."/>
            <person name="Chang Q."/>
            <person name="Ding S."/>
            <person name="Wang X."/>
            <person name="Zhu J."/>
            <person name="Ruan X."/>
            <person name="Zhao L."/>
            <person name="Wei J."/>
            <person name="Que T."/>
            <person name="Du C."/>
            <person name="Cheng J."/>
            <person name="Dai P."/>
            <person name="Han X."/>
            <person name="Huang E."/>
            <person name="Gao Y."/>
            <person name="Liu J."/>
            <person name="Shao H."/>
            <person name="Ye R."/>
            <person name="Li L."/>
            <person name="Wei W."/>
            <person name="Wang X."/>
            <person name="Wang C."/>
            <person name="Huo Q."/>
            <person name="Li W."/>
            <person name="Guo W."/>
            <person name="Chen H."/>
            <person name="Chen S."/>
            <person name="Zhou L."/>
            <person name="Zhou L."/>
            <person name="Ni X."/>
            <person name="Tian J."/>
            <person name="Zhou Y."/>
            <person name="Sheng Y."/>
            <person name="Liu T."/>
            <person name="Pan Y."/>
            <person name="Xia L."/>
            <person name="Li J."/>
            <person name="Zhao F."/>
            <person name="Cao W."/>
        </authorList>
    </citation>
    <scope>NUCLEOTIDE SEQUENCE</scope>
    <source>
        <strain evidence="2">Rsan-2018</strain>
        <tissue evidence="2">Larvae</tissue>
    </source>
</reference>
<evidence type="ECO:0000313" key="3">
    <source>
        <dbReference type="Proteomes" id="UP000821837"/>
    </source>
</evidence>
<keyword evidence="3" id="KW-1185">Reference proteome</keyword>
<dbReference type="Gene3D" id="3.60.10.10">
    <property type="entry name" value="Endonuclease/exonuclease/phosphatase"/>
    <property type="match status" value="1"/>
</dbReference>
<dbReference type="GO" id="GO:0071897">
    <property type="term" value="P:DNA biosynthetic process"/>
    <property type="evidence" value="ECO:0007669"/>
    <property type="project" value="UniProtKB-ARBA"/>
</dbReference>
<dbReference type="CDD" id="cd09276">
    <property type="entry name" value="Rnase_HI_RT_non_LTR"/>
    <property type="match status" value="1"/>
</dbReference>
<gene>
    <name evidence="2" type="ORF">HPB52_023188</name>
</gene>
<dbReference type="InterPro" id="IPR002156">
    <property type="entry name" value="RNaseH_domain"/>
</dbReference>
<dbReference type="EMBL" id="JABSTV010001247">
    <property type="protein sequence ID" value="KAH7973230.1"/>
    <property type="molecule type" value="Genomic_DNA"/>
</dbReference>
<organism evidence="2 3">
    <name type="scientific">Rhipicephalus sanguineus</name>
    <name type="common">Brown dog tick</name>
    <name type="synonym">Ixodes sanguineus</name>
    <dbReference type="NCBI Taxonomy" id="34632"/>
    <lineage>
        <taxon>Eukaryota</taxon>
        <taxon>Metazoa</taxon>
        <taxon>Ecdysozoa</taxon>
        <taxon>Arthropoda</taxon>
        <taxon>Chelicerata</taxon>
        <taxon>Arachnida</taxon>
        <taxon>Acari</taxon>
        <taxon>Parasitiformes</taxon>
        <taxon>Ixodida</taxon>
        <taxon>Ixodoidea</taxon>
        <taxon>Ixodidae</taxon>
        <taxon>Rhipicephalinae</taxon>
        <taxon>Rhipicephalus</taxon>
        <taxon>Rhipicephalus</taxon>
    </lineage>
</organism>
<protein>
    <recommendedName>
        <fullName evidence="1">RNase H type-1 domain-containing protein</fullName>
    </recommendedName>
</protein>
<dbReference type="SUPFAM" id="SSF56672">
    <property type="entry name" value="DNA/RNA polymerases"/>
    <property type="match status" value="1"/>
</dbReference>
<sequence>MSANCGLTTPQVFYIPLVTVLHCTTNLCVHPNVPRCPPLLPSDSTALPTSLASLWSSPPAKGHLGADCAVHMGDASVNCAECRRAGLDAGGYPAGFSQCPLLLDRVARLRARINYGSAVDNGRIFCVGSLHFNMDHARRAFTTFPEAIAVRDGRLAEVGDAYRPSRKIPALPHGHLVYAVADDPEALMVTHKLPFDVFPVHVSRNVVAIFCEAHSHHFVFISMHAPPHCSLHPILDETTGALKTARSPNVIVAGDVNVKHRLRGPIDSDACGLLLAHFVLCSHLVPLNDVRSLSTFETPYSASWLHVTFGTPPVLFDGFQGTVSDDTTFSEHRLLDVRVGEPPAPWKRLTTYVRHQLLEALRRERWFARVSGASIASSDALDRVLVAFYALYDRCYTRHLRAVRARPTSQRWFTSELTIERAAVTAKRRCFLRARDPQMRAVLQVFGRLRQLRFLPSLVALDGTKTSTHQEPAALLLRTQITMNYPSTDEAIHEVTRSLASAPYASLFQDVSFPFPEAVDVLRNTPTKSAPGPDNISPVIMKALFRYQPAFFLTHLRSDTFRAVGGPLKPICVSSAFGKTLERLLNGRSQYFVEVCGLVHPRQYGFTRGRSSAQRMPAVLMSLDFHGAFDSVWHPHVLRYFRERWLPSGLHDLLRTFLEHRSVFVRSHAGRIEAHPTLGSPQGSPLSPLLWNVVTDTYADDTIILVQAPSRDALGVLASDVRRCVTEWARPVKISLNFDKTFCVFFSHGVCGMERVDPTRSYVRRARKVLMYYQVMLAALPYESPVWWGEDHVDCPLYARLVTIQSVALLALTGAFCTTSIAALQILVHAPPIDFELERLNVQFRLFTLRRHDAFRSLRFRPHWVANPLKDVLHPSRSAAVPLVRLSAAEARATSRSILGVGCFRLLRATSAYAAEVLAFLEALQHVIAEIYSQPVALYTDCLSLLQALASARNSEPYVITIRNLLRRILRSVPVHIYQVPKHAGVFGNEAADFVAQRAARAGLDRSLPLSFRVARRQLQREFLLLWTVCWRVGALE</sequence>
<dbReference type="Proteomes" id="UP000821837">
    <property type="component" value="Chromosome 11"/>
</dbReference>
<dbReference type="PANTHER" id="PTHR19446">
    <property type="entry name" value="REVERSE TRANSCRIPTASES"/>
    <property type="match status" value="1"/>
</dbReference>
<accession>A0A9D4T6F9</accession>
<dbReference type="GO" id="GO:0042575">
    <property type="term" value="C:DNA polymerase complex"/>
    <property type="evidence" value="ECO:0007669"/>
    <property type="project" value="UniProtKB-ARBA"/>
</dbReference>
<dbReference type="InterPro" id="IPR005135">
    <property type="entry name" value="Endo/exonuclease/phosphatase"/>
</dbReference>
<dbReference type="InterPro" id="IPR036691">
    <property type="entry name" value="Endo/exonu/phosph_ase_sf"/>
</dbReference>
<dbReference type="InterPro" id="IPR036397">
    <property type="entry name" value="RNaseH_sf"/>
</dbReference>
<dbReference type="GO" id="GO:0004523">
    <property type="term" value="F:RNA-DNA hybrid ribonuclease activity"/>
    <property type="evidence" value="ECO:0007669"/>
    <property type="project" value="InterPro"/>
</dbReference>
<name>A0A9D4T6F9_RHISA</name>
<dbReference type="GO" id="GO:0003676">
    <property type="term" value="F:nucleic acid binding"/>
    <property type="evidence" value="ECO:0007669"/>
    <property type="project" value="InterPro"/>
</dbReference>
<evidence type="ECO:0000259" key="1">
    <source>
        <dbReference type="PROSITE" id="PS50879"/>
    </source>
</evidence>
<dbReference type="PROSITE" id="PS50879">
    <property type="entry name" value="RNASE_H_1"/>
    <property type="match status" value="1"/>
</dbReference>